<gene>
    <name evidence="2" type="ORF">BM221_009000</name>
    <name evidence="1" type="ORF">BM221_010770</name>
</gene>
<evidence type="ECO:0000313" key="3">
    <source>
        <dbReference type="Proteomes" id="UP000235728"/>
    </source>
</evidence>
<proteinExistence type="predicted"/>
<dbReference type="SUPFAM" id="SSF51905">
    <property type="entry name" value="FAD/NAD(P)-binding domain"/>
    <property type="match status" value="1"/>
</dbReference>
<organism evidence="2 3">
    <name type="scientific">Beauveria bassiana</name>
    <name type="common">White muscardine disease fungus</name>
    <name type="synonym">Tritirachium shiotae</name>
    <dbReference type="NCBI Taxonomy" id="176275"/>
    <lineage>
        <taxon>Eukaryota</taxon>
        <taxon>Fungi</taxon>
        <taxon>Dikarya</taxon>
        <taxon>Ascomycota</taxon>
        <taxon>Pezizomycotina</taxon>
        <taxon>Sordariomycetes</taxon>
        <taxon>Hypocreomycetidae</taxon>
        <taxon>Hypocreales</taxon>
        <taxon>Cordycipitaceae</taxon>
        <taxon>Beauveria</taxon>
    </lineage>
</organism>
<dbReference type="EMBL" id="MRVG01000010">
    <property type="protein sequence ID" value="PMB65639.1"/>
    <property type="molecule type" value="Genomic_DNA"/>
</dbReference>
<comment type="caution">
    <text evidence="2">The sequence shown here is derived from an EMBL/GenBank/DDBJ whole genome shotgun (WGS) entry which is preliminary data.</text>
</comment>
<sequence>MAESQRISRATRTCLHYVSLGAKTCLAPSSVRLVVGHLFDAAARCEATDVKLRRAAFAEPAITKVAIVGGGPSGLATLKYLWEAQQPLGCEPAEAVLFEYQNDVGGTNRREVVVQDHHRDLRYHVYCLHRRRRSAFVSAAKKSLPGGR</sequence>
<dbReference type="EMBL" id="MRVG01000023">
    <property type="protein sequence ID" value="PMB63407.1"/>
    <property type="molecule type" value="Genomic_DNA"/>
</dbReference>
<dbReference type="Gene3D" id="3.50.50.60">
    <property type="entry name" value="FAD/NAD(P)-binding domain"/>
    <property type="match status" value="1"/>
</dbReference>
<evidence type="ECO:0000313" key="2">
    <source>
        <dbReference type="EMBL" id="PMB65639.1"/>
    </source>
</evidence>
<name>A0A2N6NEE4_BEABA</name>
<dbReference type="InterPro" id="IPR036188">
    <property type="entry name" value="FAD/NAD-bd_sf"/>
</dbReference>
<dbReference type="AlphaFoldDB" id="A0A2N6NEE4"/>
<accession>A0A2N6NEE4</accession>
<reference evidence="2 3" key="1">
    <citation type="journal article" date="2016" name="Appl. Microbiol. Biotechnol.">
        <title>Characterization of T-DNA insertion mutants with decreased virulence in the entomopathogenic fungus Beauveria bassiana JEF-007.</title>
        <authorList>
            <person name="Kim S."/>
            <person name="Lee S.J."/>
            <person name="Nai Y.S."/>
            <person name="Yu J.S."/>
            <person name="Lee M.R."/>
            <person name="Yang Y.T."/>
            <person name="Kim J.S."/>
        </authorList>
    </citation>
    <scope>NUCLEOTIDE SEQUENCE [LARGE SCALE GENOMIC DNA]</scope>
    <source>
        <strain evidence="2 3">JEF-007</strain>
    </source>
</reference>
<protein>
    <submittedName>
        <fullName evidence="2">Uncharacterized protein</fullName>
    </submittedName>
</protein>
<dbReference type="Proteomes" id="UP000235728">
    <property type="component" value="Unassembled WGS sequence"/>
</dbReference>
<dbReference type="Pfam" id="PF13450">
    <property type="entry name" value="NAD_binding_8"/>
    <property type="match status" value="1"/>
</dbReference>
<evidence type="ECO:0000313" key="1">
    <source>
        <dbReference type="EMBL" id="PMB63407.1"/>
    </source>
</evidence>